<feature type="compositionally biased region" description="Acidic residues" evidence="1">
    <location>
        <begin position="319"/>
        <end position="329"/>
    </location>
</feature>
<dbReference type="AlphaFoldDB" id="A0A085ZT02"/>
<feature type="region of interest" description="Disordered" evidence="1">
    <location>
        <begin position="304"/>
        <end position="341"/>
    </location>
</feature>
<protein>
    <submittedName>
        <fullName evidence="2">Uncharacterized protein</fullName>
    </submittedName>
</protein>
<organism evidence="2 3">
    <name type="scientific">Flavobacterium reichenbachii</name>
    <dbReference type="NCBI Taxonomy" id="362418"/>
    <lineage>
        <taxon>Bacteria</taxon>
        <taxon>Pseudomonadati</taxon>
        <taxon>Bacteroidota</taxon>
        <taxon>Flavobacteriia</taxon>
        <taxon>Flavobacteriales</taxon>
        <taxon>Flavobacteriaceae</taxon>
        <taxon>Flavobacterium</taxon>
    </lineage>
</organism>
<dbReference type="EMBL" id="JPRL01000001">
    <property type="protein sequence ID" value="KFF07566.1"/>
    <property type="molecule type" value="Genomic_DNA"/>
</dbReference>
<keyword evidence="3" id="KW-1185">Reference proteome</keyword>
<feature type="compositionally biased region" description="Polar residues" evidence="1">
    <location>
        <begin position="9"/>
        <end position="22"/>
    </location>
</feature>
<evidence type="ECO:0000313" key="2">
    <source>
        <dbReference type="EMBL" id="KFF07566.1"/>
    </source>
</evidence>
<name>A0A085ZT02_9FLAO</name>
<gene>
    <name evidence="2" type="ORF">IW19_19565</name>
</gene>
<evidence type="ECO:0000313" key="3">
    <source>
        <dbReference type="Proteomes" id="UP000028715"/>
    </source>
</evidence>
<evidence type="ECO:0000256" key="1">
    <source>
        <dbReference type="SAM" id="MobiDB-lite"/>
    </source>
</evidence>
<feature type="region of interest" description="Disordered" evidence="1">
    <location>
        <begin position="1"/>
        <end position="22"/>
    </location>
</feature>
<comment type="caution">
    <text evidence="2">The sequence shown here is derived from an EMBL/GenBank/DDBJ whole genome shotgun (WGS) entry which is preliminary data.</text>
</comment>
<dbReference type="Proteomes" id="UP000028715">
    <property type="component" value="Unassembled WGS sequence"/>
</dbReference>
<proteinExistence type="predicted"/>
<reference evidence="2 3" key="1">
    <citation type="submission" date="2014-07" db="EMBL/GenBank/DDBJ databases">
        <title>Genome of Flavobacterium reichenbachii LMG 25512.</title>
        <authorList>
            <person name="Stropko S.J."/>
            <person name="Pipes S.E."/>
            <person name="Newman J.D."/>
        </authorList>
    </citation>
    <scope>NUCLEOTIDE SEQUENCE [LARGE SCALE GENOMIC DNA]</scope>
    <source>
        <strain evidence="2 3">LMG 25512</strain>
    </source>
</reference>
<sequence>MLSCKKENAQNTGEVNSSEQALTSIDKTYQTDEKQNGSENLEVKSVIKFSSKYNSSQIWDYKWNLNKAALYNVQELANGNFMYLIEDEDKNHNSTVFVLVVDKNGKEAAKQKLAIDSKSKYNLYNTLVTVERDGGFTIYIKRQVRSLKESNEDTDEGKLRSRLKEYYIDKIKFNNTYKGYKTESKSMETLLFKSFQEKGLSYIVSADFSIKYLKNKILLYGMTGEPGLNDVPFIAISDLNMNLLHINSFKDYPATKIETIALNADANFYIEGREDSDADGTYYSTHKRFAINENLKLLNDKSDKEPYESVYRGPSAPDTSDEDEEDDSNNAEIEAQEPVKEVKKEETWAKKTFYSDEKEKTLYNLKQKGMFSNKVVFEKTKSDSTALWQISFVFPDNCEVSIYSSQALKLTNGDFVFSLYLTSKSGQKEKSSMAIFVINKEGRLTRQFQTPEYDELNGFEMKETNGKLLTAFVPYNANFVNNEWEYLYEFRSIMYSLE</sequence>
<accession>A0A085ZT02</accession>